<keyword evidence="1" id="KW-1133">Transmembrane helix</keyword>
<keyword evidence="1" id="KW-0812">Transmembrane</keyword>
<feature type="transmembrane region" description="Helical" evidence="1">
    <location>
        <begin position="350"/>
        <end position="370"/>
    </location>
</feature>
<proteinExistence type="predicted"/>
<feature type="transmembrane region" description="Helical" evidence="1">
    <location>
        <begin position="63"/>
        <end position="84"/>
    </location>
</feature>
<keyword evidence="1" id="KW-0472">Membrane</keyword>
<keyword evidence="3" id="KW-1185">Reference proteome</keyword>
<organism evidence="2 3">
    <name type="scientific">Trichococcus palustris</name>
    <dbReference type="NCBI Taxonomy" id="140314"/>
    <lineage>
        <taxon>Bacteria</taxon>
        <taxon>Bacillati</taxon>
        <taxon>Bacillota</taxon>
        <taxon>Bacilli</taxon>
        <taxon>Lactobacillales</taxon>
        <taxon>Carnobacteriaceae</taxon>
        <taxon>Trichococcus</taxon>
    </lineage>
</organism>
<feature type="transmembrane region" description="Helical" evidence="1">
    <location>
        <begin position="308"/>
        <end position="329"/>
    </location>
</feature>
<gene>
    <name evidence="2" type="ORF">Tpal_1472</name>
</gene>
<protein>
    <submittedName>
        <fullName evidence="2">Bacterial abc transporter ecsb</fullName>
    </submittedName>
</protein>
<dbReference type="PIRSF" id="PIRSF037259">
    <property type="entry name" value="EcsB_ABC"/>
    <property type="match status" value="1"/>
</dbReference>
<dbReference type="EMBL" id="FJNE01000003">
    <property type="protein sequence ID" value="CZQ91840.1"/>
    <property type="molecule type" value="Genomic_DNA"/>
</dbReference>
<sequence length="410" mass="47070">MTMESIWKRRQQLHLKKFSRYSKYIFNDHFVIVLLFLIGALAFRYSEFVKTLTPDFVWGEVLIVLLFSLSIFIGKLATLVEAADQVFLLAKEKEWGGYFQKAKRYSLVFPAVLLFFIGAAAMPLLFAGRTIQISDFLPIYATLLLLKSIQLDLQVLALKCNDRAVIQKNNGLLWIFGVLLFSISIFFNPWVAPVLVTLYTVLLHKKVQVRFETKYPLYQWENITAAEEQRTARVNRIINLFTDVPQVKNKAKRRKYLDGILRRVEGKGNTFQYLYARAFMRGTDYSGLFVRLLLIGVVLLAATPAKSLSLALSLLFLYLTGFQLMPLYFHYNENMMNRLYPVPNGDKFAGFKKIITYLLGCEAVAFALAITVGVDWMAGLIALAANLAFVWCFIRFYMGSRTAKRENTFS</sequence>
<feature type="transmembrane region" description="Helical" evidence="1">
    <location>
        <begin position="21"/>
        <end position="43"/>
    </location>
</feature>
<reference evidence="2 3" key="1">
    <citation type="submission" date="2016-02" db="EMBL/GenBank/DDBJ databases">
        <authorList>
            <person name="Wen L."/>
            <person name="He K."/>
            <person name="Yang H."/>
        </authorList>
    </citation>
    <scope>NUCLEOTIDE SEQUENCE [LARGE SCALE GENOMIC DNA]</scope>
    <source>
        <strain evidence="2">Trichococcus palustris</strain>
    </source>
</reference>
<dbReference type="STRING" id="140314.SAMN04488076_11556"/>
<feature type="transmembrane region" description="Helical" evidence="1">
    <location>
        <begin position="172"/>
        <end position="202"/>
    </location>
</feature>
<feature type="transmembrane region" description="Helical" evidence="1">
    <location>
        <begin position="105"/>
        <end position="126"/>
    </location>
</feature>
<name>A0A143YJ39_9LACT</name>
<dbReference type="AlphaFoldDB" id="A0A143YJ39"/>
<evidence type="ECO:0000313" key="2">
    <source>
        <dbReference type="EMBL" id="CZQ91840.1"/>
    </source>
</evidence>
<feature type="transmembrane region" description="Helical" evidence="1">
    <location>
        <begin position="376"/>
        <end position="397"/>
    </location>
</feature>
<dbReference type="Pfam" id="PF05975">
    <property type="entry name" value="EcsB"/>
    <property type="match status" value="1"/>
</dbReference>
<feature type="transmembrane region" description="Helical" evidence="1">
    <location>
        <begin position="285"/>
        <end position="302"/>
    </location>
</feature>
<evidence type="ECO:0000313" key="3">
    <source>
        <dbReference type="Proteomes" id="UP000242754"/>
    </source>
</evidence>
<evidence type="ECO:0000256" key="1">
    <source>
        <dbReference type="SAM" id="Phobius"/>
    </source>
</evidence>
<dbReference type="RefSeq" id="WP_087032963.1">
    <property type="nucleotide sequence ID" value="NZ_FJNE01000003.1"/>
</dbReference>
<accession>A0A143YJ39</accession>
<dbReference type="InterPro" id="IPR010288">
    <property type="entry name" value="EcsB_ABC"/>
</dbReference>
<dbReference type="Proteomes" id="UP000242754">
    <property type="component" value="Unassembled WGS sequence"/>
</dbReference>
<dbReference type="GO" id="GO:0016020">
    <property type="term" value="C:membrane"/>
    <property type="evidence" value="ECO:0007669"/>
    <property type="project" value="InterPro"/>
</dbReference>
<dbReference type="OrthoDB" id="2447941at2"/>